<accession>A0A1H2KGH1</accession>
<organism evidence="1 2">
    <name type="scientific">Jiangella alkaliphila</name>
    <dbReference type="NCBI Taxonomy" id="419479"/>
    <lineage>
        <taxon>Bacteria</taxon>
        <taxon>Bacillati</taxon>
        <taxon>Actinomycetota</taxon>
        <taxon>Actinomycetes</taxon>
        <taxon>Jiangellales</taxon>
        <taxon>Jiangellaceae</taxon>
        <taxon>Jiangella</taxon>
    </lineage>
</organism>
<dbReference type="Proteomes" id="UP000182977">
    <property type="component" value="Chromosome I"/>
</dbReference>
<dbReference type="EMBL" id="LT629791">
    <property type="protein sequence ID" value="SDU67531.1"/>
    <property type="molecule type" value="Genomic_DNA"/>
</dbReference>
<protein>
    <submittedName>
        <fullName evidence="1">Uncharacterized protein</fullName>
    </submittedName>
</protein>
<keyword evidence="2" id="KW-1185">Reference proteome</keyword>
<proteinExistence type="predicted"/>
<dbReference type="AlphaFoldDB" id="A0A1H2KGH1"/>
<evidence type="ECO:0000313" key="2">
    <source>
        <dbReference type="Proteomes" id="UP000182977"/>
    </source>
</evidence>
<reference evidence="2" key="1">
    <citation type="submission" date="2016-10" db="EMBL/GenBank/DDBJ databases">
        <authorList>
            <person name="Varghese N."/>
            <person name="Submissions S."/>
        </authorList>
    </citation>
    <scope>NUCLEOTIDE SEQUENCE [LARGE SCALE GENOMIC DNA]</scope>
    <source>
        <strain evidence="2">DSM 45079</strain>
    </source>
</reference>
<name>A0A1H2KGH1_9ACTN</name>
<gene>
    <name evidence="1" type="ORF">SAMN04488563_3783</name>
</gene>
<evidence type="ECO:0000313" key="1">
    <source>
        <dbReference type="EMBL" id="SDU67531.1"/>
    </source>
</evidence>
<sequence length="53" mass="5547">MRTVGVDLSAEPDKTAVATVEWSGGAAVVTELAETARVEGWIAMPTCGLDDLR</sequence>